<name>A0A167I6G0_CALVF</name>
<organism evidence="1 2">
    <name type="scientific">Calocera viscosa (strain TUFC12733)</name>
    <dbReference type="NCBI Taxonomy" id="1330018"/>
    <lineage>
        <taxon>Eukaryota</taxon>
        <taxon>Fungi</taxon>
        <taxon>Dikarya</taxon>
        <taxon>Basidiomycota</taxon>
        <taxon>Agaricomycotina</taxon>
        <taxon>Dacrymycetes</taxon>
        <taxon>Dacrymycetales</taxon>
        <taxon>Dacrymycetaceae</taxon>
        <taxon>Calocera</taxon>
    </lineage>
</organism>
<protein>
    <submittedName>
        <fullName evidence="1">Uncharacterized protein</fullName>
    </submittedName>
</protein>
<evidence type="ECO:0000313" key="2">
    <source>
        <dbReference type="Proteomes" id="UP000076738"/>
    </source>
</evidence>
<dbReference type="EMBL" id="KV417311">
    <property type="protein sequence ID" value="KZO92347.1"/>
    <property type="molecule type" value="Genomic_DNA"/>
</dbReference>
<accession>A0A167I6G0</accession>
<dbReference type="Proteomes" id="UP000076738">
    <property type="component" value="Unassembled WGS sequence"/>
</dbReference>
<gene>
    <name evidence="1" type="ORF">CALVIDRAFT_308567</name>
</gene>
<proteinExistence type="predicted"/>
<sequence>MRPLSGPSAADRNVVLCAPTPDYAFLMRSIHTATSRMFTNIRPNNQLVRVSLVCQRKRSHDLSEDGKIRLGGSSHEIGHQGRPADEQIGLWVSGPDRNSGFCSFLGDQDSLMAVRKLEYLEGTRDLKRQQ</sequence>
<keyword evidence="2" id="KW-1185">Reference proteome</keyword>
<reference evidence="1 2" key="1">
    <citation type="journal article" date="2016" name="Mol. Biol. Evol.">
        <title>Comparative Genomics of Early-Diverging Mushroom-Forming Fungi Provides Insights into the Origins of Lignocellulose Decay Capabilities.</title>
        <authorList>
            <person name="Nagy L.G."/>
            <person name="Riley R."/>
            <person name="Tritt A."/>
            <person name="Adam C."/>
            <person name="Daum C."/>
            <person name="Floudas D."/>
            <person name="Sun H."/>
            <person name="Yadav J.S."/>
            <person name="Pangilinan J."/>
            <person name="Larsson K.H."/>
            <person name="Matsuura K."/>
            <person name="Barry K."/>
            <person name="Labutti K."/>
            <person name="Kuo R."/>
            <person name="Ohm R.A."/>
            <person name="Bhattacharya S.S."/>
            <person name="Shirouzu T."/>
            <person name="Yoshinaga Y."/>
            <person name="Martin F.M."/>
            <person name="Grigoriev I.V."/>
            <person name="Hibbett D.S."/>
        </authorList>
    </citation>
    <scope>NUCLEOTIDE SEQUENCE [LARGE SCALE GENOMIC DNA]</scope>
    <source>
        <strain evidence="1 2">TUFC12733</strain>
    </source>
</reference>
<evidence type="ECO:0000313" key="1">
    <source>
        <dbReference type="EMBL" id="KZO92347.1"/>
    </source>
</evidence>
<dbReference type="AlphaFoldDB" id="A0A167I6G0"/>